<evidence type="ECO:0000313" key="14">
    <source>
        <dbReference type="Proteomes" id="UP000292302"/>
    </source>
</evidence>
<evidence type="ECO:0000256" key="2">
    <source>
        <dbReference type="ARBA" id="ARBA00009477"/>
    </source>
</evidence>
<protein>
    <recommendedName>
        <fullName evidence="9">Membrane fusion protein (MFP) family protein</fullName>
    </recommendedName>
</protein>
<dbReference type="GO" id="GO:0009306">
    <property type="term" value="P:protein secretion"/>
    <property type="evidence" value="ECO:0007669"/>
    <property type="project" value="InterPro"/>
</dbReference>
<keyword evidence="4 9" id="KW-1003">Cell membrane</keyword>
<dbReference type="NCBIfam" id="TIGR01843">
    <property type="entry name" value="type_I_hlyD"/>
    <property type="match status" value="1"/>
</dbReference>
<keyword evidence="6 9" id="KW-0812">Transmembrane</keyword>
<comment type="caution">
    <text evidence="13">The sequence shown here is derived from an EMBL/GenBank/DDBJ whole genome shotgun (WGS) entry which is preliminary data.</text>
</comment>
<evidence type="ECO:0000259" key="12">
    <source>
        <dbReference type="Pfam" id="PF26002"/>
    </source>
</evidence>
<dbReference type="RefSeq" id="WP_131181598.1">
    <property type="nucleotide sequence ID" value="NZ_QJUI01000018.1"/>
</dbReference>
<evidence type="ECO:0000256" key="6">
    <source>
        <dbReference type="ARBA" id="ARBA00022692"/>
    </source>
</evidence>
<reference evidence="13 14" key="1">
    <citation type="submission" date="2018-06" db="EMBL/GenBank/DDBJ databases">
        <title>Three novel Pseudomonas species isolated from symptomatic oak.</title>
        <authorList>
            <person name="Bueno-Gonzalez V."/>
            <person name="Brady C."/>
        </authorList>
    </citation>
    <scope>NUCLEOTIDE SEQUENCE [LARGE SCALE GENOMIC DNA]</scope>
    <source>
        <strain evidence="13 14">P9A</strain>
    </source>
</reference>
<keyword evidence="8 9" id="KW-0472">Membrane</keyword>
<evidence type="ECO:0000256" key="8">
    <source>
        <dbReference type="ARBA" id="ARBA00023136"/>
    </source>
</evidence>
<evidence type="ECO:0000259" key="11">
    <source>
        <dbReference type="Pfam" id="PF25994"/>
    </source>
</evidence>
<dbReference type="Pfam" id="PF26002">
    <property type="entry name" value="Beta-barrel_AprE"/>
    <property type="match status" value="1"/>
</dbReference>
<feature type="coiled-coil region" evidence="10">
    <location>
        <begin position="240"/>
        <end position="282"/>
    </location>
</feature>
<dbReference type="EMBL" id="QJUI01000018">
    <property type="protein sequence ID" value="TBU74285.1"/>
    <property type="molecule type" value="Genomic_DNA"/>
</dbReference>
<evidence type="ECO:0000256" key="3">
    <source>
        <dbReference type="ARBA" id="ARBA00022448"/>
    </source>
</evidence>
<feature type="domain" description="AprE-like long alpha-helical hairpin" evidence="11">
    <location>
        <begin position="99"/>
        <end position="287"/>
    </location>
</feature>
<accession>A0A4Q9QHB0</accession>
<feature type="transmembrane region" description="Helical" evidence="9">
    <location>
        <begin position="26"/>
        <end position="44"/>
    </location>
</feature>
<dbReference type="PANTHER" id="PTHR30386">
    <property type="entry name" value="MEMBRANE FUSION SUBUNIT OF EMRAB-TOLC MULTIDRUG EFFLUX PUMP"/>
    <property type="match status" value="1"/>
</dbReference>
<dbReference type="Proteomes" id="UP000292302">
    <property type="component" value="Unassembled WGS sequence"/>
</dbReference>
<evidence type="ECO:0000313" key="13">
    <source>
        <dbReference type="EMBL" id="TBU74285.1"/>
    </source>
</evidence>
<dbReference type="PRINTS" id="PR01490">
    <property type="entry name" value="RTXTOXIND"/>
</dbReference>
<evidence type="ECO:0000256" key="7">
    <source>
        <dbReference type="ARBA" id="ARBA00022989"/>
    </source>
</evidence>
<dbReference type="Gene3D" id="2.40.30.170">
    <property type="match status" value="1"/>
</dbReference>
<dbReference type="PANTHER" id="PTHR30386:SF17">
    <property type="entry name" value="ALKALINE PROTEASE SECRETION PROTEIN APRE"/>
    <property type="match status" value="1"/>
</dbReference>
<dbReference type="Gene3D" id="2.40.50.100">
    <property type="match status" value="2"/>
</dbReference>
<sequence>MQTSLKQDAAISADVLQLDERGYARFGRWLVMLGFGGFLLWAALAPLDKGVAVSGNVVVAGNRQAVQHVAGGLVERILVRDGDQVQAGQVLLQLDETQARALRDSLRVQYINARAGEARWLAERDGLSEIDFAADLQQDRSDPWVATALSLQQQLLVSRRQALDSELAGLRETIAGTEATLQGLRDSKAYKEAQRSSMQEQLNGLRELAREGYIPRNRLLETERLYAQINGEISRDLGELGRTQRQVQELRLRSEQRREEYRKEVQQQLADSRLSAEELASRLHGAEFDLANTQVRAPASGTVVGLNVFTEGGVVSPGQPLMEIVPRDAPLLVDAQAPVELVDKLHPGLRVELMFVAFNQSKTPRVSGEVTLVSADRLVDEQTGMPYYKVRTKVSEEGMRQLAGLEIRPGMPVEAFVRTGERSLLNYLFKPLADRTHMALVEE</sequence>
<dbReference type="InterPro" id="IPR010129">
    <property type="entry name" value="T1SS_HlyD"/>
</dbReference>
<feature type="domain" description="AprE-like beta-barrel" evidence="12">
    <location>
        <begin position="331"/>
        <end position="420"/>
    </location>
</feature>
<dbReference type="InterPro" id="IPR058982">
    <property type="entry name" value="Beta-barrel_AprE"/>
</dbReference>
<proteinExistence type="inferred from homology"/>
<comment type="similarity">
    <text evidence="2 9">Belongs to the membrane fusion protein (MFP) (TC 8.A.1) family.</text>
</comment>
<dbReference type="Pfam" id="PF25994">
    <property type="entry name" value="HH_AprE"/>
    <property type="match status" value="1"/>
</dbReference>
<keyword evidence="14" id="KW-1185">Reference proteome</keyword>
<evidence type="ECO:0000256" key="9">
    <source>
        <dbReference type="RuleBase" id="RU365093"/>
    </source>
</evidence>
<dbReference type="PROSITE" id="PS00543">
    <property type="entry name" value="HLYD_FAMILY"/>
    <property type="match status" value="1"/>
</dbReference>
<comment type="subcellular location">
    <subcellularLocation>
        <location evidence="1 9">Cell inner membrane</location>
        <topology evidence="1 9">Single-pass membrane protein</topology>
    </subcellularLocation>
</comment>
<keyword evidence="3 9" id="KW-0813">Transport</keyword>
<dbReference type="InterPro" id="IPR006144">
    <property type="entry name" value="Secretion_HlyD_CS"/>
</dbReference>
<dbReference type="OrthoDB" id="9775513at2"/>
<evidence type="ECO:0000256" key="5">
    <source>
        <dbReference type="ARBA" id="ARBA00022519"/>
    </source>
</evidence>
<keyword evidence="5 9" id="KW-0997">Cell inner membrane</keyword>
<gene>
    <name evidence="13" type="ORF">DNK06_19135</name>
</gene>
<organism evidence="13 14">
    <name type="scientific">Phytopseudomonas daroniae</name>
    <dbReference type="NCBI Taxonomy" id="2487519"/>
    <lineage>
        <taxon>Bacteria</taxon>
        <taxon>Pseudomonadati</taxon>
        <taxon>Pseudomonadota</taxon>
        <taxon>Gammaproteobacteria</taxon>
        <taxon>Pseudomonadales</taxon>
        <taxon>Pseudomonadaceae</taxon>
        <taxon>Phytopseudomonas</taxon>
    </lineage>
</organism>
<dbReference type="InterPro" id="IPR050739">
    <property type="entry name" value="MFP"/>
</dbReference>
<evidence type="ECO:0000256" key="10">
    <source>
        <dbReference type="SAM" id="Coils"/>
    </source>
</evidence>
<dbReference type="SUPFAM" id="SSF111369">
    <property type="entry name" value="HlyD-like secretion proteins"/>
    <property type="match status" value="2"/>
</dbReference>
<keyword evidence="10" id="KW-0175">Coiled coil</keyword>
<evidence type="ECO:0000256" key="4">
    <source>
        <dbReference type="ARBA" id="ARBA00022475"/>
    </source>
</evidence>
<evidence type="ECO:0000256" key="1">
    <source>
        <dbReference type="ARBA" id="ARBA00004377"/>
    </source>
</evidence>
<dbReference type="InterPro" id="IPR058781">
    <property type="entry name" value="HH_AprE-like"/>
</dbReference>
<dbReference type="AlphaFoldDB" id="A0A4Q9QHB0"/>
<name>A0A4Q9QHB0_9GAMM</name>
<keyword evidence="7 9" id="KW-1133">Transmembrane helix</keyword>
<dbReference type="GO" id="GO:0005886">
    <property type="term" value="C:plasma membrane"/>
    <property type="evidence" value="ECO:0007669"/>
    <property type="project" value="UniProtKB-SubCell"/>
</dbReference>